<comment type="caution">
    <text evidence="1">The sequence shown here is derived from an EMBL/GenBank/DDBJ whole genome shotgun (WGS) entry which is preliminary data.</text>
</comment>
<reference evidence="2" key="1">
    <citation type="submission" date="2013-09" db="EMBL/GenBank/DDBJ databases">
        <title>Corchorus olitorius genome sequencing.</title>
        <authorList>
            <person name="Alam M."/>
            <person name="Haque M.S."/>
            <person name="Islam M.S."/>
            <person name="Emdad E.M."/>
            <person name="Islam M.M."/>
            <person name="Ahmed B."/>
            <person name="Halim A."/>
            <person name="Hossen Q.M.M."/>
            <person name="Hossain M.Z."/>
            <person name="Ahmed R."/>
            <person name="Khan M.M."/>
            <person name="Islam R."/>
            <person name="Rashid M.M."/>
            <person name="Khan S.A."/>
            <person name="Rahman M.S."/>
            <person name="Alam M."/>
            <person name="Yahiya A.S."/>
            <person name="Khan M.S."/>
            <person name="Azam M.S."/>
            <person name="Haque T."/>
            <person name="Lashkar M.Z.H."/>
            <person name="Akhand A.I."/>
            <person name="Morshed G."/>
            <person name="Roy S."/>
            <person name="Uddin K.S."/>
            <person name="Rabeya T."/>
            <person name="Hossain A.S."/>
            <person name="Chowdhury A."/>
            <person name="Snigdha A.R."/>
            <person name="Mortoza M.S."/>
            <person name="Matin S.A."/>
            <person name="Hoque S.M.E."/>
            <person name="Islam M.K."/>
            <person name="Roy D.K."/>
            <person name="Haider R."/>
            <person name="Moosa M.M."/>
            <person name="Elias S.M."/>
            <person name="Hasan A.M."/>
            <person name="Jahan S."/>
            <person name="Shafiuddin M."/>
            <person name="Mahmood N."/>
            <person name="Shommy N.S."/>
        </authorList>
    </citation>
    <scope>NUCLEOTIDE SEQUENCE [LARGE SCALE GENOMIC DNA]</scope>
    <source>
        <strain evidence="2">cv. O-4</strain>
    </source>
</reference>
<dbReference type="EMBL" id="AWUE01017043">
    <property type="protein sequence ID" value="OMO88594.1"/>
    <property type="molecule type" value="Genomic_DNA"/>
</dbReference>
<dbReference type="Proteomes" id="UP000187203">
    <property type="component" value="Unassembled WGS sequence"/>
</dbReference>
<proteinExistence type="predicted"/>
<gene>
    <name evidence="1" type="ORF">COLO4_20184</name>
</gene>
<protein>
    <submittedName>
        <fullName evidence="1">Uncharacterized protein</fullName>
    </submittedName>
</protein>
<name>A0A1R3J189_9ROSI</name>
<sequence>MDNLLWQLPYAEIVYILMAMGGLAHRACDVREEQLGRATSSQPHSAL</sequence>
<accession>A0A1R3J189</accession>
<dbReference type="AlphaFoldDB" id="A0A1R3J189"/>
<organism evidence="1 2">
    <name type="scientific">Corchorus olitorius</name>
    <dbReference type="NCBI Taxonomy" id="93759"/>
    <lineage>
        <taxon>Eukaryota</taxon>
        <taxon>Viridiplantae</taxon>
        <taxon>Streptophyta</taxon>
        <taxon>Embryophyta</taxon>
        <taxon>Tracheophyta</taxon>
        <taxon>Spermatophyta</taxon>
        <taxon>Magnoliopsida</taxon>
        <taxon>eudicotyledons</taxon>
        <taxon>Gunneridae</taxon>
        <taxon>Pentapetalae</taxon>
        <taxon>rosids</taxon>
        <taxon>malvids</taxon>
        <taxon>Malvales</taxon>
        <taxon>Malvaceae</taxon>
        <taxon>Grewioideae</taxon>
        <taxon>Apeibeae</taxon>
        <taxon>Corchorus</taxon>
    </lineage>
</organism>
<evidence type="ECO:0000313" key="1">
    <source>
        <dbReference type="EMBL" id="OMO88594.1"/>
    </source>
</evidence>
<evidence type="ECO:0000313" key="2">
    <source>
        <dbReference type="Proteomes" id="UP000187203"/>
    </source>
</evidence>
<keyword evidence="2" id="KW-1185">Reference proteome</keyword>